<accession>A0ABN2C0W0</accession>
<dbReference type="Gene3D" id="3.40.50.720">
    <property type="entry name" value="NAD(P)-binding Rossmann-like Domain"/>
    <property type="match status" value="1"/>
</dbReference>
<proteinExistence type="predicted"/>
<keyword evidence="1" id="KW-0560">Oxidoreductase</keyword>
<dbReference type="PANTHER" id="PTHR47534:SF3">
    <property type="entry name" value="ALCOHOL DEHYDROGENASE-LIKE C-TERMINAL DOMAIN-CONTAINING PROTEIN"/>
    <property type="match status" value="1"/>
</dbReference>
<dbReference type="InterPro" id="IPR002347">
    <property type="entry name" value="SDR_fam"/>
</dbReference>
<comment type="caution">
    <text evidence="2">The sequence shown here is derived from an EMBL/GenBank/DDBJ whole genome shotgun (WGS) entry which is preliminary data.</text>
</comment>
<dbReference type="PANTHER" id="PTHR47534">
    <property type="entry name" value="YALI0E05731P"/>
    <property type="match status" value="1"/>
</dbReference>
<dbReference type="EMBL" id="BAAANC010000003">
    <property type="protein sequence ID" value="GAA1550616.1"/>
    <property type="molecule type" value="Genomic_DNA"/>
</dbReference>
<evidence type="ECO:0000313" key="2">
    <source>
        <dbReference type="EMBL" id="GAA1550616.1"/>
    </source>
</evidence>
<evidence type="ECO:0000313" key="3">
    <source>
        <dbReference type="Proteomes" id="UP001500363"/>
    </source>
</evidence>
<dbReference type="RefSeq" id="WP_344180863.1">
    <property type="nucleotide sequence ID" value="NZ_BAAANC010000003.1"/>
</dbReference>
<sequence length="275" mass="29984">MKNVVVAGGTTGMGRVIALHHLRQGARVTVIGSTPARGEQFLADAVALGAGERAGFVRADLRSVAENHRVVEEIEARHDALDGLVLTQLMPFVKRHETVDGFEGVFSLYYVSRFILSYRLTELLERGDTPMVVSVGATGLTKGAVNWADPQFTSQYGMVKAMVSAGRANDLLGVHYVQNHPDGRTKYLQLRPSYTNSGTNHLPQPHRTLARALGKVFAKSPEDSIRGTIALMDDQPAERLILRALDKPVDPSLPTFDPADAQRLYELTKGVLTVS</sequence>
<dbReference type="SUPFAM" id="SSF51735">
    <property type="entry name" value="NAD(P)-binding Rossmann-fold domains"/>
    <property type="match status" value="1"/>
</dbReference>
<keyword evidence="3" id="KW-1185">Reference proteome</keyword>
<dbReference type="InterPro" id="IPR052228">
    <property type="entry name" value="Sec_Metab_Biosynth_Oxidored"/>
</dbReference>
<evidence type="ECO:0008006" key="4">
    <source>
        <dbReference type="Google" id="ProtNLM"/>
    </source>
</evidence>
<dbReference type="InterPro" id="IPR036291">
    <property type="entry name" value="NAD(P)-bd_dom_sf"/>
</dbReference>
<dbReference type="Proteomes" id="UP001500363">
    <property type="component" value="Unassembled WGS sequence"/>
</dbReference>
<gene>
    <name evidence="2" type="ORF">GCM10009741_63880</name>
</gene>
<dbReference type="Pfam" id="PF00106">
    <property type="entry name" value="adh_short"/>
    <property type="match status" value="1"/>
</dbReference>
<reference evidence="2 3" key="1">
    <citation type="journal article" date="2019" name="Int. J. Syst. Evol. Microbiol.">
        <title>The Global Catalogue of Microorganisms (GCM) 10K type strain sequencing project: providing services to taxonomists for standard genome sequencing and annotation.</title>
        <authorList>
            <consortium name="The Broad Institute Genomics Platform"/>
            <consortium name="The Broad Institute Genome Sequencing Center for Infectious Disease"/>
            <person name="Wu L."/>
            <person name="Ma J."/>
        </authorList>
    </citation>
    <scope>NUCLEOTIDE SEQUENCE [LARGE SCALE GENOMIC DNA]</scope>
    <source>
        <strain evidence="2 3">JCM 14303</strain>
    </source>
</reference>
<organism evidence="2 3">
    <name type="scientific">Kribbella lupini</name>
    <dbReference type="NCBI Taxonomy" id="291602"/>
    <lineage>
        <taxon>Bacteria</taxon>
        <taxon>Bacillati</taxon>
        <taxon>Actinomycetota</taxon>
        <taxon>Actinomycetes</taxon>
        <taxon>Propionibacteriales</taxon>
        <taxon>Kribbellaceae</taxon>
        <taxon>Kribbella</taxon>
    </lineage>
</organism>
<protein>
    <recommendedName>
        <fullName evidence="4">Short subunit dehydrogenase</fullName>
    </recommendedName>
</protein>
<name>A0ABN2C0W0_9ACTN</name>
<evidence type="ECO:0000256" key="1">
    <source>
        <dbReference type="ARBA" id="ARBA00023002"/>
    </source>
</evidence>